<evidence type="ECO:0000256" key="1">
    <source>
        <dbReference type="ARBA" id="ARBA00005417"/>
    </source>
</evidence>
<feature type="domain" description="ABC transporter" evidence="5">
    <location>
        <begin position="4"/>
        <end position="222"/>
    </location>
</feature>
<dbReference type="GO" id="GO:0005524">
    <property type="term" value="F:ATP binding"/>
    <property type="evidence" value="ECO:0007669"/>
    <property type="project" value="UniProtKB-KW"/>
</dbReference>
<dbReference type="STRING" id="883114.HMPREF9709_00859"/>
<dbReference type="PROSITE" id="PS00211">
    <property type="entry name" value="ABC_TRANSPORTER_1"/>
    <property type="match status" value="1"/>
</dbReference>
<dbReference type="Gene3D" id="3.40.50.300">
    <property type="entry name" value="P-loop containing nucleotide triphosphate hydrolases"/>
    <property type="match status" value="1"/>
</dbReference>
<dbReference type="PANTHER" id="PTHR42734">
    <property type="entry name" value="METAL TRANSPORT SYSTEM ATP-BINDING PROTEIN TM_0124-RELATED"/>
    <property type="match status" value="1"/>
</dbReference>
<dbReference type="CDD" id="cd03235">
    <property type="entry name" value="ABC_Metallic_Cations"/>
    <property type="match status" value="1"/>
</dbReference>
<dbReference type="GO" id="GO:0016887">
    <property type="term" value="F:ATP hydrolysis activity"/>
    <property type="evidence" value="ECO:0007669"/>
    <property type="project" value="InterPro"/>
</dbReference>
<evidence type="ECO:0000313" key="6">
    <source>
        <dbReference type="EMBL" id="EHR33923.1"/>
    </source>
</evidence>
<gene>
    <name evidence="6" type="ORF">HMPREF9709_00859</name>
</gene>
<dbReference type="eggNOG" id="COG1121">
    <property type="taxonomic scope" value="Bacteria"/>
</dbReference>
<dbReference type="InterPro" id="IPR003593">
    <property type="entry name" value="AAA+_ATPase"/>
</dbReference>
<dbReference type="InterPro" id="IPR027417">
    <property type="entry name" value="P-loop_NTPase"/>
</dbReference>
<keyword evidence="4" id="KW-0067">ATP-binding</keyword>
<dbReference type="PANTHER" id="PTHR42734:SF17">
    <property type="entry name" value="METAL TRANSPORT SYSTEM ATP-BINDING PROTEIN TM_0124-RELATED"/>
    <property type="match status" value="1"/>
</dbReference>
<sequence length="222" mass="26085">MKIVEIKDLTFGYDKTEVLKDINIEIMNNDFVSLSGNNGSGKSTLLRLIIGEFKNYSGQIKIFGRDIKKFDEWHRIGYVPQIDRDNLTNFPISVREMVLLNLYYDFNMLNLPKKKHYKMVDDILKSFNILDLANENFNELSGGQKQRVMIAKAMVHRPELLIFDEPTVGIDKNSKKLFYDTLEELYKENKITIILVTHESDLEFNFPYRKIALEEKEIKEYV</sequence>
<dbReference type="SMART" id="SM00382">
    <property type="entry name" value="AAA"/>
    <property type="match status" value="1"/>
</dbReference>
<proteinExistence type="inferred from homology"/>
<comment type="similarity">
    <text evidence="1">Belongs to the ABC transporter superfamily.</text>
</comment>
<evidence type="ECO:0000256" key="2">
    <source>
        <dbReference type="ARBA" id="ARBA00022448"/>
    </source>
</evidence>
<accession>H3NNE8</accession>
<dbReference type="PROSITE" id="PS50893">
    <property type="entry name" value="ABC_TRANSPORTER_2"/>
    <property type="match status" value="1"/>
</dbReference>
<dbReference type="InterPro" id="IPR003439">
    <property type="entry name" value="ABC_transporter-like_ATP-bd"/>
</dbReference>
<evidence type="ECO:0000259" key="5">
    <source>
        <dbReference type="PROSITE" id="PS50893"/>
    </source>
</evidence>
<evidence type="ECO:0000313" key="7">
    <source>
        <dbReference type="Proteomes" id="UP000004191"/>
    </source>
</evidence>
<dbReference type="AlphaFoldDB" id="H3NNE8"/>
<keyword evidence="7" id="KW-1185">Reference proteome</keyword>
<evidence type="ECO:0000256" key="3">
    <source>
        <dbReference type="ARBA" id="ARBA00022741"/>
    </source>
</evidence>
<keyword evidence="3" id="KW-0547">Nucleotide-binding</keyword>
<dbReference type="OrthoDB" id="9806726at2"/>
<dbReference type="EMBL" id="AGEI01000021">
    <property type="protein sequence ID" value="EHR33923.1"/>
    <property type="molecule type" value="Genomic_DNA"/>
</dbReference>
<comment type="caution">
    <text evidence="6">The sequence shown here is derived from an EMBL/GenBank/DDBJ whole genome shotgun (WGS) entry which is preliminary data.</text>
</comment>
<dbReference type="SUPFAM" id="SSF52540">
    <property type="entry name" value="P-loop containing nucleoside triphosphate hydrolases"/>
    <property type="match status" value="1"/>
</dbReference>
<dbReference type="InterPro" id="IPR017871">
    <property type="entry name" value="ABC_transporter-like_CS"/>
</dbReference>
<organism evidence="6 7">
    <name type="scientific">Helcococcus kunzii ATCC 51366</name>
    <dbReference type="NCBI Taxonomy" id="883114"/>
    <lineage>
        <taxon>Bacteria</taxon>
        <taxon>Bacillati</taxon>
        <taxon>Bacillota</taxon>
        <taxon>Tissierellia</taxon>
        <taxon>Tissierellales</taxon>
        <taxon>Peptoniphilaceae</taxon>
        <taxon>Helcococcus</taxon>
    </lineage>
</organism>
<evidence type="ECO:0000256" key="4">
    <source>
        <dbReference type="ARBA" id="ARBA00022840"/>
    </source>
</evidence>
<protein>
    <recommendedName>
        <fullName evidence="5">ABC transporter domain-containing protein</fullName>
    </recommendedName>
</protein>
<dbReference type="InterPro" id="IPR050153">
    <property type="entry name" value="Metal_Ion_Import_ABC"/>
</dbReference>
<dbReference type="Pfam" id="PF00005">
    <property type="entry name" value="ABC_tran"/>
    <property type="match status" value="1"/>
</dbReference>
<dbReference type="RefSeq" id="WP_005398265.1">
    <property type="nucleotide sequence ID" value="NZ_JH601088.1"/>
</dbReference>
<dbReference type="GeneID" id="96998855"/>
<reference evidence="6 7" key="1">
    <citation type="submission" date="2012-01" db="EMBL/GenBank/DDBJ databases">
        <title>The Genome Sequence of Helcococcus kunzii ATCC 51366.</title>
        <authorList>
            <consortium name="The Broad Institute Genome Sequencing Platform"/>
            <person name="Earl A."/>
            <person name="Ward D."/>
            <person name="Feldgarden M."/>
            <person name="Gevers D."/>
            <person name="Huys G."/>
            <person name="Young S.K."/>
            <person name="Zeng Q."/>
            <person name="Gargeya S."/>
            <person name="Fitzgerald M."/>
            <person name="Haas B."/>
            <person name="Abouelleil A."/>
            <person name="Alvarado L."/>
            <person name="Arachchi H.M."/>
            <person name="Berlin A."/>
            <person name="Chapman S.B."/>
            <person name="Gearin G."/>
            <person name="Goldberg J."/>
            <person name="Griggs A."/>
            <person name="Gujja S."/>
            <person name="Hansen M."/>
            <person name="Heiman D."/>
            <person name="Howarth C."/>
            <person name="Larimer J."/>
            <person name="Lui A."/>
            <person name="MacDonald P.J.P."/>
            <person name="McCowen C."/>
            <person name="Montmayeur A."/>
            <person name="Murphy C."/>
            <person name="Neiman D."/>
            <person name="Pearson M."/>
            <person name="Priest M."/>
            <person name="Roberts A."/>
            <person name="Saif S."/>
            <person name="Shea T."/>
            <person name="Sisk P."/>
            <person name="Stolte C."/>
            <person name="Sykes S."/>
            <person name="Wortman J."/>
            <person name="Nusbaum C."/>
            <person name="Birren B."/>
        </authorList>
    </citation>
    <scope>NUCLEOTIDE SEQUENCE [LARGE SCALE GENOMIC DNA]</scope>
    <source>
        <strain evidence="6 7">ATCC 51366</strain>
    </source>
</reference>
<dbReference type="HOGENOM" id="CLU_000604_1_11_9"/>
<keyword evidence="2" id="KW-0813">Transport</keyword>
<dbReference type="Proteomes" id="UP000004191">
    <property type="component" value="Unassembled WGS sequence"/>
</dbReference>
<name>H3NNE8_9FIRM</name>